<dbReference type="AlphaFoldDB" id="A0A4R2GNF4"/>
<sequence length="73" mass="7918">MNDNKPGAGPKPKLERSKERAHEEAALDESIDESFPASDPSSVTRAPRDQRYAVKPPKEGADRKTPAHPGPEA</sequence>
<reference evidence="2 3" key="1">
    <citation type="submission" date="2019-03" db="EMBL/GenBank/DDBJ databases">
        <title>Genomic Encyclopedia of Type Strains, Phase IV (KMG-IV): sequencing the most valuable type-strain genomes for metagenomic binning, comparative biology and taxonomic classification.</title>
        <authorList>
            <person name="Goeker M."/>
        </authorList>
    </citation>
    <scope>NUCLEOTIDE SEQUENCE [LARGE SCALE GENOMIC DNA]</scope>
    <source>
        <strain evidence="2 3">DSM 22958</strain>
    </source>
</reference>
<feature type="compositionally biased region" description="Basic and acidic residues" evidence="1">
    <location>
        <begin position="46"/>
        <end position="65"/>
    </location>
</feature>
<dbReference type="Proteomes" id="UP000294881">
    <property type="component" value="Unassembled WGS sequence"/>
</dbReference>
<evidence type="ECO:0000313" key="3">
    <source>
        <dbReference type="Proteomes" id="UP000294881"/>
    </source>
</evidence>
<evidence type="ECO:0000256" key="1">
    <source>
        <dbReference type="SAM" id="MobiDB-lite"/>
    </source>
</evidence>
<keyword evidence="3" id="KW-1185">Reference proteome</keyword>
<protein>
    <submittedName>
        <fullName evidence="2">Uncharacterized protein</fullName>
    </submittedName>
</protein>
<name>A0A4R2GNF4_9HYPH</name>
<proteinExistence type="predicted"/>
<gene>
    <name evidence="2" type="ORF">EV666_11660</name>
</gene>
<feature type="compositionally biased region" description="Basic and acidic residues" evidence="1">
    <location>
        <begin position="12"/>
        <end position="25"/>
    </location>
</feature>
<feature type="region of interest" description="Disordered" evidence="1">
    <location>
        <begin position="1"/>
        <end position="73"/>
    </location>
</feature>
<accession>A0A4R2GNF4</accession>
<organism evidence="2 3">
    <name type="scientific">Camelimonas lactis</name>
    <dbReference type="NCBI Taxonomy" id="659006"/>
    <lineage>
        <taxon>Bacteria</taxon>
        <taxon>Pseudomonadati</taxon>
        <taxon>Pseudomonadota</taxon>
        <taxon>Alphaproteobacteria</taxon>
        <taxon>Hyphomicrobiales</taxon>
        <taxon>Chelatococcaceae</taxon>
        <taxon>Camelimonas</taxon>
    </lineage>
</organism>
<evidence type="ECO:0000313" key="2">
    <source>
        <dbReference type="EMBL" id="TCO10026.1"/>
    </source>
</evidence>
<dbReference type="RefSeq" id="WP_132010111.1">
    <property type="nucleotide sequence ID" value="NZ_JBHUNN010000002.1"/>
</dbReference>
<dbReference type="EMBL" id="SLWL01000016">
    <property type="protein sequence ID" value="TCO10026.1"/>
    <property type="molecule type" value="Genomic_DNA"/>
</dbReference>
<dbReference type="OrthoDB" id="8265684at2"/>
<comment type="caution">
    <text evidence="2">The sequence shown here is derived from an EMBL/GenBank/DDBJ whole genome shotgun (WGS) entry which is preliminary data.</text>
</comment>